<comment type="cofactor">
    <cofactor evidence="1">
        <name>Mg(2+)</name>
        <dbReference type="ChEBI" id="CHEBI:18420"/>
    </cofactor>
</comment>
<evidence type="ECO:0000256" key="2">
    <source>
        <dbReference type="ARBA" id="ARBA00022801"/>
    </source>
</evidence>
<dbReference type="RefSeq" id="WP_216456194.1">
    <property type="nucleotide sequence ID" value="NZ_JAHLQL010000001.1"/>
</dbReference>
<dbReference type="GO" id="GO:0016787">
    <property type="term" value="F:hydrolase activity"/>
    <property type="evidence" value="ECO:0007669"/>
    <property type="project" value="UniProtKB-KW"/>
</dbReference>
<dbReference type="Pfam" id="PF00293">
    <property type="entry name" value="NUDIX"/>
    <property type="match status" value="1"/>
</dbReference>
<dbReference type="Proteomes" id="UP000736583">
    <property type="component" value="Unassembled WGS sequence"/>
</dbReference>
<comment type="caution">
    <text evidence="4">The sequence shown here is derived from an EMBL/GenBank/DDBJ whole genome shotgun (WGS) entry which is preliminary data.</text>
</comment>
<dbReference type="PROSITE" id="PS00893">
    <property type="entry name" value="NUDIX_BOX"/>
    <property type="match status" value="1"/>
</dbReference>
<dbReference type="CDD" id="cd04677">
    <property type="entry name" value="NUDIX_Hydrolase"/>
    <property type="match status" value="1"/>
</dbReference>
<dbReference type="EMBL" id="JAHLQL010000001">
    <property type="protein sequence ID" value="MBU5591177.1"/>
    <property type="molecule type" value="Genomic_DNA"/>
</dbReference>
<feature type="domain" description="Nudix hydrolase" evidence="3">
    <location>
        <begin position="15"/>
        <end position="150"/>
    </location>
</feature>
<dbReference type="PANTHER" id="PTHR43046">
    <property type="entry name" value="GDP-MANNOSE MANNOSYL HYDROLASE"/>
    <property type="match status" value="1"/>
</dbReference>
<gene>
    <name evidence="4" type="ORF">KQI89_05315</name>
</gene>
<dbReference type="InterPro" id="IPR000086">
    <property type="entry name" value="NUDIX_hydrolase_dom"/>
</dbReference>
<accession>A0ABS6EY95</accession>
<sequence>MNYVEELRKIVGHRPLILVGSVVLIIDEKKRILLQKRKTTHYGAWGLPGGLMELGESTEETAKREIFEETGLTVGKLNLIDVFSGADNFLKLSNGDEFYSVTIAYYTENISGDIKMDEMESLELKFISLDELPKNMVKSHRKIIDSFLSKRRV</sequence>
<dbReference type="PANTHER" id="PTHR43046:SF2">
    <property type="entry name" value="8-OXO-DGTP DIPHOSPHATASE-RELATED"/>
    <property type="match status" value="1"/>
</dbReference>
<keyword evidence="5" id="KW-1185">Reference proteome</keyword>
<protein>
    <submittedName>
        <fullName evidence="4">NUDIX hydrolase</fullName>
    </submittedName>
</protein>
<evidence type="ECO:0000259" key="3">
    <source>
        <dbReference type="PROSITE" id="PS51462"/>
    </source>
</evidence>
<proteinExistence type="predicted"/>
<reference evidence="4 5" key="1">
    <citation type="submission" date="2021-06" db="EMBL/GenBank/DDBJ databases">
        <authorList>
            <person name="Sun Q."/>
            <person name="Li D."/>
        </authorList>
    </citation>
    <scope>NUCLEOTIDE SEQUENCE [LARGE SCALE GENOMIC DNA]</scope>
    <source>
        <strain evidence="4 5">MSJ-4</strain>
    </source>
</reference>
<dbReference type="PROSITE" id="PS51462">
    <property type="entry name" value="NUDIX"/>
    <property type="match status" value="1"/>
</dbReference>
<evidence type="ECO:0000313" key="4">
    <source>
        <dbReference type="EMBL" id="MBU5591177.1"/>
    </source>
</evidence>
<name>A0ABS6EY95_9CLOT</name>
<evidence type="ECO:0000256" key="1">
    <source>
        <dbReference type="ARBA" id="ARBA00001946"/>
    </source>
</evidence>
<evidence type="ECO:0000313" key="5">
    <source>
        <dbReference type="Proteomes" id="UP000736583"/>
    </source>
</evidence>
<organism evidence="4 5">
    <name type="scientific">Clostridium simiarum</name>
    <dbReference type="NCBI Taxonomy" id="2841506"/>
    <lineage>
        <taxon>Bacteria</taxon>
        <taxon>Bacillati</taxon>
        <taxon>Bacillota</taxon>
        <taxon>Clostridia</taxon>
        <taxon>Eubacteriales</taxon>
        <taxon>Clostridiaceae</taxon>
        <taxon>Clostridium</taxon>
    </lineage>
</organism>
<keyword evidence="2 4" id="KW-0378">Hydrolase</keyword>
<dbReference type="InterPro" id="IPR020084">
    <property type="entry name" value="NUDIX_hydrolase_CS"/>
</dbReference>